<dbReference type="Proteomes" id="UP001501353">
    <property type="component" value="Unassembled WGS sequence"/>
</dbReference>
<gene>
    <name evidence="1" type="ORF">GCM10022212_12330</name>
</gene>
<comment type="caution">
    <text evidence="1">The sequence shown here is derived from an EMBL/GenBank/DDBJ whole genome shotgun (WGS) entry which is preliminary data.</text>
</comment>
<evidence type="ECO:0000313" key="2">
    <source>
        <dbReference type="Proteomes" id="UP001501353"/>
    </source>
</evidence>
<dbReference type="EMBL" id="BAAAZE010000006">
    <property type="protein sequence ID" value="GAA4018085.1"/>
    <property type="molecule type" value="Genomic_DNA"/>
</dbReference>
<reference evidence="2" key="1">
    <citation type="journal article" date="2019" name="Int. J. Syst. Evol. Microbiol.">
        <title>The Global Catalogue of Microorganisms (GCM) 10K type strain sequencing project: providing services to taxonomists for standard genome sequencing and annotation.</title>
        <authorList>
            <consortium name="The Broad Institute Genomics Platform"/>
            <consortium name="The Broad Institute Genome Sequencing Center for Infectious Disease"/>
            <person name="Wu L."/>
            <person name="Ma J."/>
        </authorList>
    </citation>
    <scope>NUCLEOTIDE SEQUENCE [LARGE SCALE GENOMIC DNA]</scope>
    <source>
        <strain evidence="2">JCM 16673</strain>
    </source>
</reference>
<name>A0ABP7SY41_9BURK</name>
<proteinExistence type="predicted"/>
<evidence type="ECO:0000313" key="1">
    <source>
        <dbReference type="EMBL" id="GAA4018085.1"/>
    </source>
</evidence>
<protein>
    <submittedName>
        <fullName evidence="1">Uncharacterized protein</fullName>
    </submittedName>
</protein>
<accession>A0ABP7SY41</accession>
<sequence>MPFASAIQAVPDRKSRVPCPILTGQLAEGGIANRVHQITTPESVKDLKFCDADRTIDAMLKHAGASV</sequence>
<dbReference type="RefSeq" id="WP_344762388.1">
    <property type="nucleotide sequence ID" value="NZ_BAAAZE010000006.1"/>
</dbReference>
<organism evidence="1 2">
    <name type="scientific">Actimicrobium antarcticum</name>
    <dbReference type="NCBI Taxonomy" id="1051899"/>
    <lineage>
        <taxon>Bacteria</taxon>
        <taxon>Pseudomonadati</taxon>
        <taxon>Pseudomonadota</taxon>
        <taxon>Betaproteobacteria</taxon>
        <taxon>Burkholderiales</taxon>
        <taxon>Oxalobacteraceae</taxon>
        <taxon>Actimicrobium</taxon>
    </lineage>
</organism>
<keyword evidence="2" id="KW-1185">Reference proteome</keyword>